<evidence type="ECO:0000313" key="2">
    <source>
        <dbReference type="EMBL" id="BDI05230.1"/>
    </source>
</evidence>
<feature type="transmembrane region" description="Helical" evidence="1">
    <location>
        <begin position="96"/>
        <end position="122"/>
    </location>
</feature>
<keyword evidence="1" id="KW-0812">Transmembrane</keyword>
<reference evidence="2" key="1">
    <citation type="submission" date="2022-04" db="EMBL/GenBank/DDBJ databases">
        <title>Whole genome sequence of Sphaerotilus sp. FB-5.</title>
        <authorList>
            <person name="Takeda M."/>
            <person name="Narihara S."/>
            <person name="Akimoto M."/>
            <person name="Akimoto R."/>
            <person name="Nishiyashiki S."/>
            <person name="Murakami T."/>
        </authorList>
    </citation>
    <scope>NUCLEOTIDE SEQUENCE</scope>
    <source>
        <strain evidence="2">FB-5</strain>
    </source>
</reference>
<proteinExistence type="predicted"/>
<dbReference type="EMBL" id="AP025730">
    <property type="protein sequence ID" value="BDI05230.1"/>
    <property type="molecule type" value="Genomic_DNA"/>
</dbReference>
<name>A0ABM7YLH4_9BURK</name>
<organism evidence="2 3">
    <name type="scientific">Sphaerotilus microaerophilus</name>
    <dbReference type="NCBI Taxonomy" id="2914710"/>
    <lineage>
        <taxon>Bacteria</taxon>
        <taxon>Pseudomonadati</taxon>
        <taxon>Pseudomonadota</taxon>
        <taxon>Betaproteobacteria</taxon>
        <taxon>Burkholderiales</taxon>
        <taxon>Sphaerotilaceae</taxon>
        <taxon>Sphaerotilus</taxon>
    </lineage>
</organism>
<feature type="transmembrane region" description="Helical" evidence="1">
    <location>
        <begin position="32"/>
        <end position="50"/>
    </location>
</feature>
<feature type="transmembrane region" description="Helical" evidence="1">
    <location>
        <begin position="62"/>
        <end position="84"/>
    </location>
</feature>
<evidence type="ECO:0000313" key="3">
    <source>
        <dbReference type="Proteomes" id="UP001057498"/>
    </source>
</evidence>
<sequence length="129" mass="13822">MTLLSVRVDDVGKRQDLTLLVTLLAMEIQSRLIASAASLAFSAVAVWFVLFNSRFTSNGAPLAGYELLVFMSICVLAALVFAAFGAKSFKSRASLAAVALAVGVAIPFLVIAMPLLFCLVFQCRGFDWP</sequence>
<gene>
    <name evidence="2" type="ORF">CATMQ487_22000</name>
</gene>
<keyword evidence="1" id="KW-0472">Membrane</keyword>
<keyword evidence="3" id="KW-1185">Reference proteome</keyword>
<dbReference type="Proteomes" id="UP001057498">
    <property type="component" value="Chromosome"/>
</dbReference>
<protein>
    <submittedName>
        <fullName evidence="2">Uncharacterized protein</fullName>
    </submittedName>
</protein>
<keyword evidence="1" id="KW-1133">Transmembrane helix</keyword>
<accession>A0ABM7YLH4</accession>
<dbReference type="RefSeq" id="WP_251973281.1">
    <property type="nucleotide sequence ID" value="NZ_AP025730.1"/>
</dbReference>
<evidence type="ECO:0000256" key="1">
    <source>
        <dbReference type="SAM" id="Phobius"/>
    </source>
</evidence>